<comment type="subunit">
    <text evidence="3">Heterodimer of an alpha and a beta chain.</text>
</comment>
<dbReference type="InterPro" id="IPR007222">
    <property type="entry name" value="Sig_recog_particle_rcpt_asu_N"/>
</dbReference>
<evidence type="ECO:0000313" key="14">
    <source>
        <dbReference type="Proteomes" id="UP000013776"/>
    </source>
</evidence>
<dbReference type="PROSITE" id="PS00300">
    <property type="entry name" value="SRP54"/>
    <property type="match status" value="1"/>
</dbReference>
<dbReference type="CDD" id="cd14826">
    <property type="entry name" value="SR_alpha_SRX"/>
    <property type="match status" value="1"/>
</dbReference>
<dbReference type="SUPFAM" id="SSF47364">
    <property type="entry name" value="Domain of the SRP/SRP receptor G-proteins"/>
    <property type="match status" value="1"/>
</dbReference>
<dbReference type="Gene3D" id="1.20.120.140">
    <property type="entry name" value="Signal recognition particle SRP54, nucleotide-binding domain"/>
    <property type="match status" value="1"/>
</dbReference>
<dbReference type="Pfam" id="PF00448">
    <property type="entry name" value="SRP54"/>
    <property type="match status" value="1"/>
</dbReference>
<dbReference type="Pfam" id="PF04086">
    <property type="entry name" value="SRP-alpha_N"/>
    <property type="match status" value="1"/>
</dbReference>
<sequence length="611" mass="66636">MLDSFTVVNRGGIVLWQKQLAPVSTSLLNSLISDVFIAGSSRDSYAKSGYTIKWTMANELGLIFVVVYQSLLQLQFVEEFLDNMKKILVKLHGEEIKAAAAEGTDISGIVCNFEPYFEQRLADLEEKSSISSPRSPNTPIANGLVSPPITPITSPTAELADPLVINEEDKIKRVASPKVLNAAKIVGGRRAGNSRRASGRNTPVNSSVPSSDDETVTKKPAKTKTARRWREDGTVDDSGHETLDFSTADGENDKSSSGPDNLDEFVGNDEMEETKSGQMVIKDLNALLRTDDEKTQKSGAFSFFSNLVSGKTLTGEDLAPVMENMRQHLLAKNIANEVCVDLCTSVSDSLIGQKTGTFSKTSTLVQSSMDTALRRILTPTTSLDLLNEISRVKKAESRPYTMSFIGVNGVGKSTNLSKIAYWLLGNKLRVLIVACDTFRSGAVEQLRVHVVRLRKFIENQGRSGDGVELFERGYGKDPSSIANDAIQYAKKGGFDVVLVDTAGRRHNDVRLMSGLERFVSTVKLDKIFQVAEALVGTDSISQARHFNDALGPRRNLDGFIISKVDTVGELVGTLVSMIYVTGVPVVFVGVGQMYTDLRGLSVEWVVQMLLS</sequence>
<keyword evidence="4" id="KW-0547">Nucleotide-binding</keyword>
<dbReference type="SMART" id="SM00962">
    <property type="entry name" value="SRP54"/>
    <property type="match status" value="1"/>
</dbReference>
<keyword evidence="7" id="KW-0472">Membrane</keyword>
<evidence type="ECO:0000256" key="5">
    <source>
        <dbReference type="ARBA" id="ARBA00022824"/>
    </source>
</evidence>
<evidence type="ECO:0000313" key="13">
    <source>
        <dbReference type="EMBL" id="CCG82451.1"/>
    </source>
</evidence>
<dbReference type="Proteomes" id="UP000013776">
    <property type="component" value="Unassembled WGS sequence"/>
</dbReference>
<organism evidence="13 14">
    <name type="scientific">Taphrina deformans (strain PYCC 5710 / ATCC 11124 / CBS 356.35 / IMI 108563 / JCM 9778 / NBRC 8474)</name>
    <name type="common">Peach leaf curl fungus</name>
    <name type="synonym">Lalaria deformans</name>
    <dbReference type="NCBI Taxonomy" id="1097556"/>
    <lineage>
        <taxon>Eukaryota</taxon>
        <taxon>Fungi</taxon>
        <taxon>Dikarya</taxon>
        <taxon>Ascomycota</taxon>
        <taxon>Taphrinomycotina</taxon>
        <taxon>Taphrinomycetes</taxon>
        <taxon>Taphrinales</taxon>
        <taxon>Taphrinaceae</taxon>
        <taxon>Taphrina</taxon>
    </lineage>
</organism>
<dbReference type="Gene3D" id="3.40.50.300">
    <property type="entry name" value="P-loop containing nucleotide triphosphate hydrolases"/>
    <property type="match status" value="1"/>
</dbReference>
<dbReference type="PANTHER" id="PTHR43134:SF1">
    <property type="entry name" value="SIGNAL RECOGNITION PARTICLE RECEPTOR SUBUNIT ALPHA"/>
    <property type="match status" value="1"/>
</dbReference>
<keyword evidence="8" id="KW-0675">Receptor</keyword>
<dbReference type="AlphaFoldDB" id="R4X9L1"/>
<feature type="region of interest" description="Disordered" evidence="11">
    <location>
        <begin position="186"/>
        <end position="266"/>
    </location>
</feature>
<dbReference type="FunFam" id="3.40.50.300:FF:000566">
    <property type="entry name" value="Signal recognition particle receptor subunit alpha"/>
    <property type="match status" value="1"/>
</dbReference>
<dbReference type="InterPro" id="IPR036225">
    <property type="entry name" value="SRP/SRP_N"/>
</dbReference>
<evidence type="ECO:0000256" key="8">
    <source>
        <dbReference type="ARBA" id="ARBA00023170"/>
    </source>
</evidence>
<dbReference type="GO" id="GO:0005047">
    <property type="term" value="F:signal recognition particle binding"/>
    <property type="evidence" value="ECO:0007669"/>
    <property type="project" value="InterPro"/>
</dbReference>
<dbReference type="SUPFAM" id="SSF52540">
    <property type="entry name" value="P-loop containing nucleoside triphosphate hydrolases"/>
    <property type="match status" value="1"/>
</dbReference>
<evidence type="ECO:0000256" key="2">
    <source>
        <dbReference type="ARBA" id="ARBA00008531"/>
    </source>
</evidence>
<keyword evidence="5" id="KW-0256">Endoplasmic reticulum</keyword>
<feature type="domain" description="SRP54-type proteins GTP-binding" evidence="12">
    <location>
        <begin position="584"/>
        <end position="597"/>
    </location>
</feature>
<feature type="region of interest" description="Disordered" evidence="11">
    <location>
        <begin position="127"/>
        <end position="148"/>
    </location>
</feature>
<evidence type="ECO:0000256" key="4">
    <source>
        <dbReference type="ARBA" id="ARBA00022741"/>
    </source>
</evidence>
<dbReference type="VEuPathDB" id="FungiDB:TAPDE_002455"/>
<dbReference type="InterPro" id="IPR042101">
    <property type="entry name" value="SRP54_N_sf"/>
</dbReference>
<dbReference type="EMBL" id="CAHR02000084">
    <property type="protein sequence ID" value="CCG82451.1"/>
    <property type="molecule type" value="Genomic_DNA"/>
</dbReference>
<dbReference type="SUPFAM" id="SSF64356">
    <property type="entry name" value="SNARE-like"/>
    <property type="match status" value="1"/>
</dbReference>
<dbReference type="OrthoDB" id="1727884at2759"/>
<dbReference type="GO" id="GO:0003924">
    <property type="term" value="F:GTPase activity"/>
    <property type="evidence" value="ECO:0007669"/>
    <property type="project" value="InterPro"/>
</dbReference>
<evidence type="ECO:0000256" key="11">
    <source>
        <dbReference type="SAM" id="MobiDB-lite"/>
    </source>
</evidence>
<feature type="compositionally biased region" description="Basic and acidic residues" evidence="11">
    <location>
        <begin position="228"/>
        <end position="243"/>
    </location>
</feature>
<dbReference type="InterPro" id="IPR027417">
    <property type="entry name" value="P-loop_NTPase"/>
</dbReference>
<keyword evidence="14" id="KW-1185">Reference proteome</keyword>
<protein>
    <recommendedName>
        <fullName evidence="9">Signal recognition particle receptor subunit alpha homolog</fullName>
    </recommendedName>
    <alternativeName>
        <fullName evidence="10">Docking protein alpha</fullName>
    </alternativeName>
</protein>
<dbReference type="InterPro" id="IPR011012">
    <property type="entry name" value="Longin-like_dom_sf"/>
</dbReference>
<dbReference type="SMART" id="SM00382">
    <property type="entry name" value="AAA"/>
    <property type="match status" value="1"/>
</dbReference>
<evidence type="ECO:0000256" key="3">
    <source>
        <dbReference type="ARBA" id="ARBA00011870"/>
    </source>
</evidence>
<feature type="compositionally biased region" description="Polar residues" evidence="11">
    <location>
        <begin position="129"/>
        <end position="140"/>
    </location>
</feature>
<dbReference type="Pfam" id="PF02881">
    <property type="entry name" value="SRP54_N"/>
    <property type="match status" value="1"/>
</dbReference>
<dbReference type="InterPro" id="IPR013822">
    <property type="entry name" value="Signal_recog_particl_SRP54_hlx"/>
</dbReference>
<dbReference type="InterPro" id="IPR003593">
    <property type="entry name" value="AAA+_ATPase"/>
</dbReference>
<dbReference type="PANTHER" id="PTHR43134">
    <property type="entry name" value="SIGNAL RECOGNITION PARTICLE RECEPTOR SUBUNIT ALPHA"/>
    <property type="match status" value="1"/>
</dbReference>
<evidence type="ECO:0000256" key="9">
    <source>
        <dbReference type="ARBA" id="ARBA00071429"/>
    </source>
</evidence>
<dbReference type="Gene3D" id="3.30.450.60">
    <property type="match status" value="1"/>
</dbReference>
<dbReference type="GO" id="GO:0005525">
    <property type="term" value="F:GTP binding"/>
    <property type="evidence" value="ECO:0007669"/>
    <property type="project" value="UniProtKB-KW"/>
</dbReference>
<dbReference type="STRING" id="1097556.R4X9L1"/>
<evidence type="ECO:0000256" key="6">
    <source>
        <dbReference type="ARBA" id="ARBA00023134"/>
    </source>
</evidence>
<comment type="subcellular location">
    <subcellularLocation>
        <location evidence="1">Endoplasmic reticulum membrane</location>
        <topology evidence="1">Peripheral membrane protein</topology>
        <orientation evidence="1">Cytoplasmic side</orientation>
    </subcellularLocation>
</comment>
<proteinExistence type="inferred from homology"/>
<evidence type="ECO:0000256" key="10">
    <source>
        <dbReference type="ARBA" id="ARBA00081194"/>
    </source>
</evidence>
<accession>R4X9L1</accession>
<dbReference type="GO" id="GO:0006614">
    <property type="term" value="P:SRP-dependent cotranslational protein targeting to membrane"/>
    <property type="evidence" value="ECO:0007669"/>
    <property type="project" value="InterPro"/>
</dbReference>
<dbReference type="eggNOG" id="KOG0781">
    <property type="taxonomic scope" value="Eukaryota"/>
</dbReference>
<gene>
    <name evidence="13" type="ORF">TAPDE_002455</name>
</gene>
<reference evidence="13 14" key="1">
    <citation type="journal article" date="2013" name="MBio">
        <title>Genome sequencing of the plant pathogen Taphrina deformans, the causal agent of peach leaf curl.</title>
        <authorList>
            <person name="Cisse O.H."/>
            <person name="Almeida J.M.G.C.F."/>
            <person name="Fonseca A."/>
            <person name="Kumar A.A."/>
            <person name="Salojaervi J."/>
            <person name="Overmyer K."/>
            <person name="Hauser P.M."/>
            <person name="Pagni M."/>
        </authorList>
    </citation>
    <scope>NUCLEOTIDE SEQUENCE [LARGE SCALE GENOMIC DNA]</scope>
    <source>
        <strain evidence="14">PYCC 5710 / ATCC 11124 / CBS 356.35 / IMI 108563 / JCM 9778 / NBRC 8474</strain>
    </source>
</reference>
<dbReference type="InterPro" id="IPR000897">
    <property type="entry name" value="SRP54_GTPase_dom"/>
</dbReference>
<comment type="similarity">
    <text evidence="2">Belongs to the GTP-binding SRP family.</text>
</comment>
<evidence type="ECO:0000259" key="12">
    <source>
        <dbReference type="PROSITE" id="PS00300"/>
    </source>
</evidence>
<dbReference type="GO" id="GO:0006886">
    <property type="term" value="P:intracellular protein transport"/>
    <property type="evidence" value="ECO:0007669"/>
    <property type="project" value="InterPro"/>
</dbReference>
<comment type="caution">
    <text evidence="13">The sequence shown here is derived from an EMBL/GenBank/DDBJ whole genome shotgun (WGS) entry which is preliminary data.</text>
</comment>
<dbReference type="GO" id="GO:0005785">
    <property type="term" value="C:signal recognition particle receptor complex"/>
    <property type="evidence" value="ECO:0007669"/>
    <property type="project" value="InterPro"/>
</dbReference>
<evidence type="ECO:0000256" key="7">
    <source>
        <dbReference type="ARBA" id="ARBA00023136"/>
    </source>
</evidence>
<name>R4X9L1_TAPDE</name>
<keyword evidence="6" id="KW-0342">GTP-binding</keyword>
<evidence type="ECO:0000256" key="1">
    <source>
        <dbReference type="ARBA" id="ARBA00004397"/>
    </source>
</evidence>